<dbReference type="PANTHER" id="PTHR30118:SF15">
    <property type="entry name" value="TRANSCRIPTIONAL REGULATORY PROTEIN"/>
    <property type="match status" value="1"/>
</dbReference>
<comment type="similarity">
    <text evidence="1">Belongs to the LysR transcriptional regulatory family.</text>
</comment>
<evidence type="ECO:0000313" key="6">
    <source>
        <dbReference type="EMBL" id="NYS59603.1"/>
    </source>
</evidence>
<keyword evidence="4" id="KW-0804">Transcription</keyword>
<keyword evidence="2" id="KW-0805">Transcription regulation</keyword>
<dbReference type="InterPro" id="IPR036388">
    <property type="entry name" value="WH-like_DNA-bd_sf"/>
</dbReference>
<dbReference type="PANTHER" id="PTHR30118">
    <property type="entry name" value="HTH-TYPE TRANSCRIPTIONAL REGULATOR LEUO-RELATED"/>
    <property type="match status" value="1"/>
</dbReference>
<comment type="caution">
    <text evidence="6">The sequence shown here is derived from an EMBL/GenBank/DDBJ whole genome shotgun (WGS) entry which is preliminary data.</text>
</comment>
<dbReference type="GO" id="GO:0003700">
    <property type="term" value="F:DNA-binding transcription factor activity"/>
    <property type="evidence" value="ECO:0007669"/>
    <property type="project" value="InterPro"/>
</dbReference>
<dbReference type="AlphaFoldDB" id="A0A7Z0RTL9"/>
<name>A0A7Z0RTL9_9GAMM</name>
<evidence type="ECO:0000256" key="2">
    <source>
        <dbReference type="ARBA" id="ARBA00023015"/>
    </source>
</evidence>
<dbReference type="Pfam" id="PF00126">
    <property type="entry name" value="HTH_1"/>
    <property type="match status" value="1"/>
</dbReference>
<dbReference type="GO" id="GO:0003677">
    <property type="term" value="F:DNA binding"/>
    <property type="evidence" value="ECO:0007669"/>
    <property type="project" value="UniProtKB-KW"/>
</dbReference>
<evidence type="ECO:0000256" key="4">
    <source>
        <dbReference type="ARBA" id="ARBA00023163"/>
    </source>
</evidence>
<dbReference type="InterPro" id="IPR000847">
    <property type="entry name" value="LysR_HTH_N"/>
</dbReference>
<dbReference type="InterPro" id="IPR036390">
    <property type="entry name" value="WH_DNA-bd_sf"/>
</dbReference>
<gene>
    <name evidence="6" type="ORF">HZS81_02330</name>
</gene>
<dbReference type="SUPFAM" id="SSF53850">
    <property type="entry name" value="Periplasmic binding protein-like II"/>
    <property type="match status" value="1"/>
</dbReference>
<keyword evidence="7" id="KW-1185">Reference proteome</keyword>
<dbReference type="InterPro" id="IPR050389">
    <property type="entry name" value="LysR-type_TF"/>
</dbReference>
<evidence type="ECO:0000256" key="1">
    <source>
        <dbReference type="ARBA" id="ARBA00009437"/>
    </source>
</evidence>
<evidence type="ECO:0000313" key="7">
    <source>
        <dbReference type="Proteomes" id="UP000586119"/>
    </source>
</evidence>
<dbReference type="Gene3D" id="3.40.190.10">
    <property type="entry name" value="Periplasmic binding protein-like II"/>
    <property type="match status" value="2"/>
</dbReference>
<dbReference type="SUPFAM" id="SSF46785">
    <property type="entry name" value="Winged helix' DNA-binding domain"/>
    <property type="match status" value="1"/>
</dbReference>
<dbReference type="Pfam" id="PF03466">
    <property type="entry name" value="LysR_substrate"/>
    <property type="match status" value="1"/>
</dbReference>
<protein>
    <submittedName>
        <fullName evidence="6">LysR family transcriptional regulator</fullName>
    </submittedName>
</protein>
<dbReference type="PROSITE" id="PS50931">
    <property type="entry name" value="HTH_LYSR"/>
    <property type="match status" value="1"/>
</dbReference>
<feature type="domain" description="HTH lysR-type" evidence="5">
    <location>
        <begin position="8"/>
        <end position="65"/>
    </location>
</feature>
<dbReference type="InterPro" id="IPR005119">
    <property type="entry name" value="LysR_subst-bd"/>
</dbReference>
<proteinExistence type="inferred from homology"/>
<reference evidence="6 7" key="1">
    <citation type="journal article" date="2015" name="Int. J. Syst. Evol. Microbiol.">
        <title>Halomonas salicampi sp. nov., a halotolerant and alkalitolerant bacterium isolated from a saltern soil.</title>
        <authorList>
            <person name="Lee J.C."/>
            <person name="Kim Y.S."/>
            <person name="Yun B.S."/>
            <person name="Whang K.S."/>
        </authorList>
    </citation>
    <scope>NUCLEOTIDE SEQUENCE [LARGE SCALE GENOMIC DNA]</scope>
    <source>
        <strain evidence="6 7">BH103</strain>
    </source>
</reference>
<dbReference type="Proteomes" id="UP000586119">
    <property type="component" value="Unassembled WGS sequence"/>
</dbReference>
<accession>A0A7Z0RTL9</accession>
<evidence type="ECO:0000259" key="5">
    <source>
        <dbReference type="PROSITE" id="PS50931"/>
    </source>
</evidence>
<sequence>MHSTLRRLDLNLLLVFDALFRHRSVIMAADELSMSPSACSHALSRLRDALADELFVRTGNAMQPTAQAELMADGVSDALHILSDRLIDRSPFSPATSEKTFVFAATDYTAYAVLPLLVARLERLAPHLHLKVIYATHHDSLDELREGRIHFALGVSHGKATLPEGVAACDCLSDDYVVIARKGHERIGDYLSLERYLAERHIAARPWEDASSVIDGALAQLGRQRDVAVQLPSLMAAPYIVAQSNYLFTLPRRAALEWVNTLPFIVHDVPFEAPRYTLRMLHHVRHSGAPGHRWIREQLMLALDNASSEPSDASVI</sequence>
<dbReference type="Gene3D" id="1.10.10.10">
    <property type="entry name" value="Winged helix-like DNA-binding domain superfamily/Winged helix DNA-binding domain"/>
    <property type="match status" value="1"/>
</dbReference>
<organism evidence="6 7">
    <name type="scientific">Vreelandella salicampi</name>
    <dbReference type="NCBI Taxonomy" id="1449798"/>
    <lineage>
        <taxon>Bacteria</taxon>
        <taxon>Pseudomonadati</taxon>
        <taxon>Pseudomonadota</taxon>
        <taxon>Gammaproteobacteria</taxon>
        <taxon>Oceanospirillales</taxon>
        <taxon>Halomonadaceae</taxon>
        <taxon>Vreelandella</taxon>
    </lineage>
</organism>
<keyword evidence="3" id="KW-0238">DNA-binding</keyword>
<evidence type="ECO:0000256" key="3">
    <source>
        <dbReference type="ARBA" id="ARBA00023125"/>
    </source>
</evidence>
<dbReference type="EMBL" id="JACCDF010000001">
    <property type="protein sequence ID" value="NYS59603.1"/>
    <property type="molecule type" value="Genomic_DNA"/>
</dbReference>